<keyword evidence="3" id="KW-1185">Reference proteome</keyword>
<dbReference type="Proteomes" id="UP001157109">
    <property type="component" value="Unassembled WGS sequence"/>
</dbReference>
<reference evidence="3" key="1">
    <citation type="journal article" date="2019" name="Int. J. Syst. Evol. Microbiol.">
        <title>The Global Catalogue of Microorganisms (GCM) 10K type strain sequencing project: providing services to taxonomists for standard genome sequencing and annotation.</title>
        <authorList>
            <consortium name="The Broad Institute Genomics Platform"/>
            <consortium name="The Broad Institute Genome Sequencing Center for Infectious Disease"/>
            <person name="Wu L."/>
            <person name="Ma J."/>
        </authorList>
    </citation>
    <scope>NUCLEOTIDE SEQUENCE [LARGE SCALE GENOMIC DNA]</scope>
    <source>
        <strain evidence="3">NBRC 105830</strain>
    </source>
</reference>
<name>A0ABQ6HS41_9MICO</name>
<feature type="region of interest" description="Disordered" evidence="1">
    <location>
        <begin position="73"/>
        <end position="97"/>
    </location>
</feature>
<dbReference type="RefSeq" id="WP_284285187.1">
    <property type="nucleotide sequence ID" value="NZ_BSUJ01000001.1"/>
</dbReference>
<sequence length="97" mass="9609">MVPGLAEDPVGFDAAAAAATTATAAATSTASANDVPQDEAVEAVARAAREHYGRLVALLAATGADITAAEDAWRTPSSGPCAPGPSTACRPSRRRGC</sequence>
<proteinExistence type="predicted"/>
<organism evidence="2 3">
    <name type="scientific">Arsenicicoccus piscis</name>
    <dbReference type="NCBI Taxonomy" id="673954"/>
    <lineage>
        <taxon>Bacteria</taxon>
        <taxon>Bacillati</taxon>
        <taxon>Actinomycetota</taxon>
        <taxon>Actinomycetes</taxon>
        <taxon>Micrococcales</taxon>
        <taxon>Intrasporangiaceae</taxon>
        <taxon>Arsenicicoccus</taxon>
    </lineage>
</organism>
<evidence type="ECO:0000256" key="1">
    <source>
        <dbReference type="SAM" id="MobiDB-lite"/>
    </source>
</evidence>
<evidence type="ECO:0000313" key="3">
    <source>
        <dbReference type="Proteomes" id="UP001157109"/>
    </source>
</evidence>
<accession>A0ABQ6HS41</accession>
<evidence type="ECO:0000313" key="2">
    <source>
        <dbReference type="EMBL" id="GMA21298.1"/>
    </source>
</evidence>
<protein>
    <submittedName>
        <fullName evidence="2">Uncharacterized protein</fullName>
    </submittedName>
</protein>
<comment type="caution">
    <text evidence="2">The sequence shown here is derived from an EMBL/GenBank/DDBJ whole genome shotgun (WGS) entry which is preliminary data.</text>
</comment>
<gene>
    <name evidence="2" type="ORF">GCM10025862_33190</name>
</gene>
<dbReference type="EMBL" id="BSUJ01000001">
    <property type="protein sequence ID" value="GMA21298.1"/>
    <property type="molecule type" value="Genomic_DNA"/>
</dbReference>